<dbReference type="Proteomes" id="UP001476798">
    <property type="component" value="Unassembled WGS sequence"/>
</dbReference>
<comment type="caution">
    <text evidence="2">The sequence shown here is derived from an EMBL/GenBank/DDBJ whole genome shotgun (WGS) entry which is preliminary data.</text>
</comment>
<feature type="non-terminal residue" evidence="2">
    <location>
        <position position="1"/>
    </location>
</feature>
<feature type="region of interest" description="Disordered" evidence="1">
    <location>
        <begin position="1"/>
        <end position="24"/>
    </location>
</feature>
<feature type="region of interest" description="Disordered" evidence="1">
    <location>
        <begin position="49"/>
        <end position="129"/>
    </location>
</feature>
<evidence type="ECO:0000313" key="2">
    <source>
        <dbReference type="EMBL" id="MEQ2186482.1"/>
    </source>
</evidence>
<organism evidence="2 3">
    <name type="scientific">Goodea atripinnis</name>
    <dbReference type="NCBI Taxonomy" id="208336"/>
    <lineage>
        <taxon>Eukaryota</taxon>
        <taxon>Metazoa</taxon>
        <taxon>Chordata</taxon>
        <taxon>Craniata</taxon>
        <taxon>Vertebrata</taxon>
        <taxon>Euteleostomi</taxon>
        <taxon>Actinopterygii</taxon>
        <taxon>Neopterygii</taxon>
        <taxon>Teleostei</taxon>
        <taxon>Neoteleostei</taxon>
        <taxon>Acanthomorphata</taxon>
        <taxon>Ovalentaria</taxon>
        <taxon>Atherinomorphae</taxon>
        <taxon>Cyprinodontiformes</taxon>
        <taxon>Goodeidae</taxon>
        <taxon>Goodea</taxon>
    </lineage>
</organism>
<evidence type="ECO:0000313" key="3">
    <source>
        <dbReference type="Proteomes" id="UP001476798"/>
    </source>
</evidence>
<gene>
    <name evidence="2" type="ORF">GOODEAATRI_028916</name>
</gene>
<proteinExistence type="predicted"/>
<sequence length="129" mass="13948">QTFCTSGRLTSPVRRGGASGKSGQLLDLNHWELTGSGFSFRLTGVQKMEDRDLKEDRAEPPESSCPSMSVPSKKRPPDFSNEPGPSEPESQNHTQRAGPPGSSCPSMSSDFSKERPPDFSNEPGPSEPK</sequence>
<reference evidence="2 3" key="1">
    <citation type="submission" date="2021-06" db="EMBL/GenBank/DDBJ databases">
        <authorList>
            <person name="Palmer J.M."/>
        </authorList>
    </citation>
    <scope>NUCLEOTIDE SEQUENCE [LARGE SCALE GENOMIC DNA]</scope>
    <source>
        <strain evidence="2 3">GA_2019</strain>
        <tissue evidence="2">Muscle</tissue>
    </source>
</reference>
<feature type="compositionally biased region" description="Basic and acidic residues" evidence="1">
    <location>
        <begin position="49"/>
        <end position="60"/>
    </location>
</feature>
<dbReference type="EMBL" id="JAHRIO010084092">
    <property type="protein sequence ID" value="MEQ2186482.1"/>
    <property type="molecule type" value="Genomic_DNA"/>
</dbReference>
<accession>A0ABV0PSJ6</accession>
<evidence type="ECO:0000256" key="1">
    <source>
        <dbReference type="SAM" id="MobiDB-lite"/>
    </source>
</evidence>
<keyword evidence="3" id="KW-1185">Reference proteome</keyword>
<protein>
    <submittedName>
        <fullName evidence="2">Uncharacterized protein</fullName>
    </submittedName>
</protein>
<feature type="compositionally biased region" description="Low complexity" evidence="1">
    <location>
        <begin position="99"/>
        <end position="110"/>
    </location>
</feature>
<name>A0ABV0PSJ6_9TELE</name>